<dbReference type="EMBL" id="JALDYZ010000002">
    <property type="protein sequence ID" value="MDI7921427.1"/>
    <property type="molecule type" value="Genomic_DNA"/>
</dbReference>
<feature type="compositionally biased region" description="Basic and acidic residues" evidence="1">
    <location>
        <begin position="142"/>
        <end position="151"/>
    </location>
</feature>
<protein>
    <submittedName>
        <fullName evidence="2">DUF2336 domain-containing protein</fullName>
    </submittedName>
</protein>
<feature type="region of interest" description="Disordered" evidence="1">
    <location>
        <begin position="325"/>
        <end position="352"/>
    </location>
</feature>
<sequence length="352" mass="38512">MTDRFRELERPPAVRRKDVVLMATVTSFESMSHPSRSALRQFAELFEPLFHASSEEARRQAVAALSQCDHVPPAVALFIGCQPIAVAAPFLSCSPALDDETLVTIARTQGAAHTRAIVRRERLSPAVIDALVGLRHLDAPRKADPLRDSRPVEAPLGASPADPSDAKVAGQLLTAAEREESLRRQLKELVRHLYRGDDDRLGLRTVSDTQNALLVRFARLREAVDFVTTLADALTSSRALAERILLDLSGHQLATTLVGIGMQARDIAFVLCRFYPHLADRDGDSDRATAMLAALDPGECAARVDAWRHADDYTFDGRERVIAGNRERAPAAAPRGQTAARPPQRLFGRAGK</sequence>
<organism evidence="2 3">
    <name type="scientific">Ferirhizobium litorale</name>
    <dbReference type="NCBI Taxonomy" id="2927786"/>
    <lineage>
        <taxon>Bacteria</taxon>
        <taxon>Pseudomonadati</taxon>
        <taxon>Pseudomonadota</taxon>
        <taxon>Alphaproteobacteria</taxon>
        <taxon>Hyphomicrobiales</taxon>
        <taxon>Rhizobiaceae</taxon>
        <taxon>Ferirhizobium</taxon>
    </lineage>
</organism>
<dbReference type="AlphaFoldDB" id="A0AAE3Q8X8"/>
<proteinExistence type="predicted"/>
<reference evidence="2" key="1">
    <citation type="submission" date="2022-03" db="EMBL/GenBank/DDBJ databases">
        <title>Fererhizobium litorale gen. nov., sp. nov., isolated from sandy sediments of the Sea of Japan seashore.</title>
        <authorList>
            <person name="Romanenko L."/>
            <person name="Kurilenko V."/>
            <person name="Otstavnykh N."/>
            <person name="Svetashev V."/>
            <person name="Tekutyeva L."/>
            <person name="Isaeva M."/>
            <person name="Mikhailov V."/>
        </authorList>
    </citation>
    <scope>NUCLEOTIDE SEQUENCE</scope>
    <source>
        <strain evidence="2">KMM 9576</strain>
    </source>
</reference>
<feature type="region of interest" description="Disordered" evidence="1">
    <location>
        <begin position="142"/>
        <end position="165"/>
    </location>
</feature>
<feature type="compositionally biased region" description="Low complexity" evidence="1">
    <location>
        <begin position="330"/>
        <end position="345"/>
    </location>
</feature>
<evidence type="ECO:0000313" key="3">
    <source>
        <dbReference type="Proteomes" id="UP001161580"/>
    </source>
</evidence>
<evidence type="ECO:0000256" key="1">
    <source>
        <dbReference type="SAM" id="MobiDB-lite"/>
    </source>
</evidence>
<name>A0AAE3Q8X8_9HYPH</name>
<keyword evidence="3" id="KW-1185">Reference proteome</keyword>
<accession>A0AAE3Q8X8</accession>
<evidence type="ECO:0000313" key="2">
    <source>
        <dbReference type="EMBL" id="MDI7921427.1"/>
    </source>
</evidence>
<comment type="caution">
    <text evidence="2">The sequence shown here is derived from an EMBL/GenBank/DDBJ whole genome shotgun (WGS) entry which is preliminary data.</text>
</comment>
<dbReference type="InterPro" id="IPR019285">
    <property type="entry name" value="DUF2336"/>
</dbReference>
<dbReference type="Pfam" id="PF10098">
    <property type="entry name" value="DUF2336"/>
    <property type="match status" value="1"/>
</dbReference>
<gene>
    <name evidence="2" type="ORF">MRS75_04930</name>
</gene>
<dbReference type="Proteomes" id="UP001161580">
    <property type="component" value="Unassembled WGS sequence"/>
</dbReference>